<sequence length="1151" mass="136534">SDKEYKSLSLDELKQILNKKKQVIKDNYKELSEKEKIIRHIRKVDKLNEKIKKGVDIKKEWKSKKKNPTKNKKIKSFDDYFQECIKNKEIPKDTPPYFRKALERAIKEHNQGLVKEKSALDEFAKKHIINGESNVTPLLFFKNKSPIIKDFLRNNRNIKVKFVLVCMMEKKETNDKLVIEVQDKAYFHSNTYINLKSTDVKKLLNEVISEIIEKISIYELNGSGWYFKEVIHLEIHTVNFRPMKGSSYIPLPDWIMRKKAIVSIRNKDSKCFLWSVLRYLHPREKNDCRLTDLKQYEHELNIPKGFTFPVKIRDITKFETLNPDLPVVDKRIKPITYTKKEEDENIPKIFVEKLTEATQSIYNDFYRRPKPLILTKDEQKSFDKAMICHICNKDLFEDKVRDHCHFTGQYRGAAHNSCNLKCRKPLVLPVIFHNLQGYDAHLFIKQLATLPGELNCIPSTEEKYISFSKKIKVDEYRSKKNDEMVSLYFEIRFIDSFKFLQTSLANLVSNLQPDDFYNTKREFKKNVDLLTRKGVYPYDYVSSLEKLSETQLPPKEEFYSKLNDEDITEDDYQHASNVWDTFKCKSLRDYHDLYLKTDVLLLADVFENFRKTCLKHYKLDPAHYYTSPGLAWDACLKETGQELQLLNDYDMLMMIEKGIRGGITHISKRYAEANNKYMKSYNPDEESTFIQYLDANNLYGWAMSQSLPTHGFKWMRNLTKETLMEILEKVNHSMSNRGRKGYIFEVDLEYPSSLWEKHNDYPLAPEKLIVNGVEKLICHFKPRKNYVVHYRNLRQYLEMGMRITAVHRGISFYQRPWMEPYIRKNTELRKTAANSFEKDFFKLMNNSVFGKTIENIRKRQNIELVDNRKKAAKLTSRPNFDRATIFDKNLIAVHMKKTEIYFDKPVYVGQAILDLSKTLMFDFHYNYIRKKYKNKAELLFTDTDSLMYQIYTDDFYKDISHDIKNKFDTSDYPPNHPSGILTGVNKKVIGMFKDEVAGKQITCFVGLRPKLYSFRIEEDKEVRKCKGIKKNVVKKKLDFDDYVQCLFSGKKEMRKMNIIRTKCSNCENSTSFTIDYGYKICDECGVANGHVLGFYDIKDCDRLYYRKKSVYQRKYHYEKKVNQVSKRINLNDEQKYELYSKLMTIDNYIME</sequence>
<protein>
    <recommendedName>
        <fullName evidence="3">DNA-directed DNA polymerase</fullName>
    </recommendedName>
</protein>
<dbReference type="PANTHER" id="PTHR31511">
    <property type="entry name" value="PROTEIN CBG23764"/>
    <property type="match status" value="1"/>
</dbReference>
<dbReference type="Proteomes" id="UP001159427">
    <property type="component" value="Unassembled WGS sequence"/>
</dbReference>
<dbReference type="EMBL" id="CALNXI010000207">
    <property type="protein sequence ID" value="CAH3022142.1"/>
    <property type="molecule type" value="Genomic_DNA"/>
</dbReference>
<evidence type="ECO:0000313" key="1">
    <source>
        <dbReference type="EMBL" id="CAH3022142.1"/>
    </source>
</evidence>
<dbReference type="SUPFAM" id="SSF56672">
    <property type="entry name" value="DNA/RNA polymerases"/>
    <property type="match status" value="1"/>
</dbReference>
<keyword evidence="2" id="KW-1185">Reference proteome</keyword>
<dbReference type="PANTHER" id="PTHR31511:SF12">
    <property type="entry name" value="RHO TERMINATION FACTOR N-TERMINAL DOMAIN-CONTAINING PROTEIN"/>
    <property type="match status" value="1"/>
</dbReference>
<evidence type="ECO:0000313" key="2">
    <source>
        <dbReference type="Proteomes" id="UP001159427"/>
    </source>
</evidence>
<dbReference type="InterPro" id="IPR044925">
    <property type="entry name" value="His-Me_finger_sf"/>
</dbReference>
<reference evidence="1 2" key="1">
    <citation type="submission" date="2022-05" db="EMBL/GenBank/DDBJ databases">
        <authorList>
            <consortium name="Genoscope - CEA"/>
            <person name="William W."/>
        </authorList>
    </citation>
    <scope>NUCLEOTIDE SEQUENCE [LARGE SCALE GENOMIC DNA]</scope>
</reference>
<feature type="non-terminal residue" evidence="1">
    <location>
        <position position="1"/>
    </location>
</feature>
<accession>A0ABN8LXV5</accession>
<evidence type="ECO:0008006" key="3">
    <source>
        <dbReference type="Google" id="ProtNLM"/>
    </source>
</evidence>
<gene>
    <name evidence="1" type="ORF">PEVE_00014248</name>
</gene>
<organism evidence="1 2">
    <name type="scientific">Porites evermanni</name>
    <dbReference type="NCBI Taxonomy" id="104178"/>
    <lineage>
        <taxon>Eukaryota</taxon>
        <taxon>Metazoa</taxon>
        <taxon>Cnidaria</taxon>
        <taxon>Anthozoa</taxon>
        <taxon>Hexacorallia</taxon>
        <taxon>Scleractinia</taxon>
        <taxon>Fungiina</taxon>
        <taxon>Poritidae</taxon>
        <taxon>Porites</taxon>
    </lineage>
</organism>
<dbReference type="SUPFAM" id="SSF53098">
    <property type="entry name" value="Ribonuclease H-like"/>
    <property type="match status" value="1"/>
</dbReference>
<feature type="non-terminal residue" evidence="1">
    <location>
        <position position="1151"/>
    </location>
</feature>
<comment type="caution">
    <text evidence="1">The sequence shown here is derived from an EMBL/GenBank/DDBJ whole genome shotgun (WGS) entry which is preliminary data.</text>
</comment>
<dbReference type="InterPro" id="IPR043502">
    <property type="entry name" value="DNA/RNA_pol_sf"/>
</dbReference>
<dbReference type="InterPro" id="IPR012337">
    <property type="entry name" value="RNaseH-like_sf"/>
</dbReference>
<dbReference type="SUPFAM" id="SSF54060">
    <property type="entry name" value="His-Me finger endonucleases"/>
    <property type="match status" value="1"/>
</dbReference>
<name>A0ABN8LXV5_9CNID</name>
<proteinExistence type="predicted"/>